<dbReference type="AlphaFoldDB" id="A0A4Y9SJS6"/>
<reference evidence="8 9" key="1">
    <citation type="submission" date="2019-03" db="EMBL/GenBank/DDBJ databases">
        <title>Draft Genome Sequence of Massilia arenosa sp. nov., a Novel Massilia Species Isolated from a Sandy-loam Maize Soil.</title>
        <authorList>
            <person name="Raths R."/>
            <person name="Peta V."/>
            <person name="Bucking H."/>
        </authorList>
    </citation>
    <scope>NUCLEOTIDE SEQUENCE [LARGE SCALE GENOMIC DNA]</scope>
    <source>
        <strain evidence="8 9">MC02</strain>
    </source>
</reference>
<dbReference type="InterPro" id="IPR052159">
    <property type="entry name" value="Competence_DNA_uptake"/>
</dbReference>
<dbReference type="PANTHER" id="PTHR30619">
    <property type="entry name" value="DNA INTERNALIZATION/COMPETENCE PROTEIN COMEC/REC2"/>
    <property type="match status" value="1"/>
</dbReference>
<dbReference type="GO" id="GO:0005886">
    <property type="term" value="C:plasma membrane"/>
    <property type="evidence" value="ECO:0007669"/>
    <property type="project" value="UniProtKB-SubCell"/>
</dbReference>
<evidence type="ECO:0000313" key="8">
    <source>
        <dbReference type="EMBL" id="TFW23002.1"/>
    </source>
</evidence>
<keyword evidence="3 6" id="KW-0812">Transmembrane</keyword>
<dbReference type="Proteomes" id="UP000298438">
    <property type="component" value="Unassembled WGS sequence"/>
</dbReference>
<feature type="transmembrane region" description="Helical" evidence="6">
    <location>
        <begin position="395"/>
        <end position="414"/>
    </location>
</feature>
<feature type="transmembrane region" description="Helical" evidence="6">
    <location>
        <begin position="292"/>
        <end position="312"/>
    </location>
</feature>
<gene>
    <name evidence="8" type="ORF">E4L96_07180</name>
</gene>
<evidence type="ECO:0000259" key="7">
    <source>
        <dbReference type="SMART" id="SM00849"/>
    </source>
</evidence>
<sequence length="787" mass="84600">MRIAILSFVAGVAILQTAPVLPERVVALALIVLALACVAGARLVPQLRYAWAVAGGLALGYGWAALVAGAVLAHELPKDVEGKDLTIIGTVDSLPYVFDGGVRFDFAVERSEHEVVPPRIVLSWYENMRGAERQLGDVAPGERWRLTVRLQRPHGNANPHGFDYEVWLLEQGLRATGYVRADAANARLDAFVPSPGNFVERTRAWLRERIQRALPEREYAGVIVALVVGDQRAISQSDWKIFNRTGISHLVSISGLHITMVAGLFALAAAALWRRSFFTQAQLPLLVPAQKIAALTGAGVALMYVLLAGFGIPAQRTLYMLAVVAAAVWSGRTTSISHVLAIALGLVVLLDPWAVLASGFWLSFGAVAAILFATSGRVRGARQGWRHALRLAAHTQMAVTLGLVPLTMLLFGQVSVASPIANAVAIPLVSFVVTPLALVGSVAPPLLSDLLLQAAHGCMVALAALLKLISAVPWAVWTARVPEPWAFACAVVGILWLLAPRGWPHRWAGLAACLPLLGAADSRPAPGTVTLTALDVGQGMAMLVETSDHRLLYDTGASYAPGADAGNRVIVPYLRARGIHALDGMVVSHSDTDHSGGALSILDEVRTDWVLSSLPLDYGVPTKTRHHVRCAAGQTWRWDGVQFSILHPAEASYGDAALKSNARSCVLRIVAGDRAVLLAGDIEAPQEAALLANRAEVRADVLLVPHHGSGTSSTTTFLDAVKPSIAVFQLGYRNRYHHPKPEVWNRYGQRGIVRLRSDEAGAITVDIPGAVMTREYRREHPRYWYNG</sequence>
<dbReference type="NCBIfam" id="TIGR00361">
    <property type="entry name" value="ComEC_Rec2"/>
    <property type="match status" value="1"/>
</dbReference>
<feature type="transmembrane region" description="Helical" evidence="6">
    <location>
        <begin position="353"/>
        <end position="374"/>
    </location>
</feature>
<feature type="transmembrane region" description="Helical" evidence="6">
    <location>
        <begin position="25"/>
        <end position="44"/>
    </location>
</feature>
<dbReference type="Pfam" id="PF03772">
    <property type="entry name" value="Competence"/>
    <property type="match status" value="1"/>
</dbReference>
<feature type="transmembrane region" description="Helical" evidence="6">
    <location>
        <begin position="319"/>
        <end position="347"/>
    </location>
</feature>
<comment type="caution">
    <text evidence="8">The sequence shown here is derived from an EMBL/GenBank/DDBJ whole genome shotgun (WGS) entry which is preliminary data.</text>
</comment>
<dbReference type="EMBL" id="SPVF01000100">
    <property type="protein sequence ID" value="TFW23002.1"/>
    <property type="molecule type" value="Genomic_DNA"/>
</dbReference>
<evidence type="ECO:0000256" key="6">
    <source>
        <dbReference type="SAM" id="Phobius"/>
    </source>
</evidence>
<dbReference type="Pfam" id="PF13567">
    <property type="entry name" value="DUF4131"/>
    <property type="match status" value="1"/>
</dbReference>
<dbReference type="SMART" id="SM00849">
    <property type="entry name" value="Lactamase_B"/>
    <property type="match status" value="1"/>
</dbReference>
<keyword evidence="5 6" id="KW-0472">Membrane</keyword>
<feature type="transmembrane region" description="Helical" evidence="6">
    <location>
        <begin position="450"/>
        <end position="476"/>
    </location>
</feature>
<dbReference type="RefSeq" id="WP_135206533.1">
    <property type="nucleotide sequence ID" value="NZ_SPVF01000100.1"/>
</dbReference>
<dbReference type="GO" id="GO:0030420">
    <property type="term" value="P:establishment of competence for transformation"/>
    <property type="evidence" value="ECO:0007669"/>
    <property type="project" value="InterPro"/>
</dbReference>
<evidence type="ECO:0000256" key="2">
    <source>
        <dbReference type="ARBA" id="ARBA00022475"/>
    </source>
</evidence>
<dbReference type="OrthoDB" id="9761531at2"/>
<feature type="domain" description="Metallo-beta-lactamase" evidence="7">
    <location>
        <begin position="538"/>
        <end position="732"/>
    </location>
</feature>
<evidence type="ECO:0000313" key="9">
    <source>
        <dbReference type="Proteomes" id="UP000298438"/>
    </source>
</evidence>
<keyword evidence="4 6" id="KW-1133">Transmembrane helix</keyword>
<dbReference type="CDD" id="cd07731">
    <property type="entry name" value="ComA-like_MBL-fold"/>
    <property type="match status" value="1"/>
</dbReference>
<protein>
    <submittedName>
        <fullName evidence="8">DNA internalization-related competence protein ComEC/Rec2</fullName>
    </submittedName>
</protein>
<name>A0A4Y9SJS6_9BURK</name>
<feature type="transmembrane region" description="Helical" evidence="6">
    <location>
        <begin position="250"/>
        <end position="272"/>
    </location>
</feature>
<proteinExistence type="predicted"/>
<dbReference type="NCBIfam" id="TIGR00360">
    <property type="entry name" value="ComEC_N-term"/>
    <property type="match status" value="1"/>
</dbReference>
<dbReference type="InterPro" id="IPR004797">
    <property type="entry name" value="Competence_ComEC/Rec2"/>
</dbReference>
<dbReference type="InterPro" id="IPR036866">
    <property type="entry name" value="RibonucZ/Hydroxyglut_hydro"/>
</dbReference>
<dbReference type="PANTHER" id="PTHR30619:SF1">
    <property type="entry name" value="RECOMBINATION PROTEIN 2"/>
    <property type="match status" value="1"/>
</dbReference>
<dbReference type="Gene3D" id="3.60.15.10">
    <property type="entry name" value="Ribonuclease Z/Hydroxyacylglutathione hydrolase-like"/>
    <property type="match status" value="1"/>
</dbReference>
<dbReference type="InterPro" id="IPR004477">
    <property type="entry name" value="ComEC_N"/>
</dbReference>
<dbReference type="SUPFAM" id="SSF56281">
    <property type="entry name" value="Metallo-hydrolase/oxidoreductase"/>
    <property type="match status" value="1"/>
</dbReference>
<keyword evidence="9" id="KW-1185">Reference proteome</keyword>
<dbReference type="InterPro" id="IPR001279">
    <property type="entry name" value="Metallo-B-lactamas"/>
</dbReference>
<dbReference type="InterPro" id="IPR025405">
    <property type="entry name" value="DUF4131"/>
</dbReference>
<evidence type="ECO:0000256" key="1">
    <source>
        <dbReference type="ARBA" id="ARBA00004651"/>
    </source>
</evidence>
<comment type="subcellular location">
    <subcellularLocation>
        <location evidence="1">Cell membrane</location>
        <topology evidence="1">Multi-pass membrane protein</topology>
    </subcellularLocation>
</comment>
<evidence type="ECO:0000256" key="5">
    <source>
        <dbReference type="ARBA" id="ARBA00023136"/>
    </source>
</evidence>
<dbReference type="InterPro" id="IPR035681">
    <property type="entry name" value="ComA-like_MBL"/>
</dbReference>
<keyword evidence="2" id="KW-1003">Cell membrane</keyword>
<feature type="transmembrane region" description="Helical" evidence="6">
    <location>
        <begin position="420"/>
        <end position="443"/>
    </location>
</feature>
<organism evidence="8 9">
    <name type="scientific">Zemynaea arenosa</name>
    <dbReference type="NCBI Taxonomy" id="2561931"/>
    <lineage>
        <taxon>Bacteria</taxon>
        <taxon>Pseudomonadati</taxon>
        <taxon>Pseudomonadota</taxon>
        <taxon>Betaproteobacteria</taxon>
        <taxon>Burkholderiales</taxon>
        <taxon>Oxalobacteraceae</taxon>
        <taxon>Telluria group</taxon>
        <taxon>Zemynaea</taxon>
    </lineage>
</organism>
<evidence type="ECO:0000256" key="3">
    <source>
        <dbReference type="ARBA" id="ARBA00022692"/>
    </source>
</evidence>
<dbReference type="Pfam" id="PF00753">
    <property type="entry name" value="Lactamase_B"/>
    <property type="match status" value="1"/>
</dbReference>
<evidence type="ECO:0000256" key="4">
    <source>
        <dbReference type="ARBA" id="ARBA00022989"/>
    </source>
</evidence>
<accession>A0A4Y9SJS6</accession>